<dbReference type="PANTHER" id="PTHR48111">
    <property type="entry name" value="REGULATOR OF RPOS"/>
    <property type="match status" value="1"/>
</dbReference>
<evidence type="ECO:0000259" key="10">
    <source>
        <dbReference type="PROSITE" id="PS51755"/>
    </source>
</evidence>
<evidence type="ECO:0000256" key="7">
    <source>
        <dbReference type="PROSITE-ProRule" id="PRU00169"/>
    </source>
</evidence>
<dbReference type="CDD" id="cd00383">
    <property type="entry name" value="trans_reg_C"/>
    <property type="match status" value="1"/>
</dbReference>
<dbReference type="FunFam" id="1.10.10.10:FF:000018">
    <property type="entry name" value="DNA-binding response regulator ResD"/>
    <property type="match status" value="1"/>
</dbReference>
<feature type="DNA-binding region" description="OmpR/PhoB-type" evidence="8">
    <location>
        <begin position="135"/>
        <end position="234"/>
    </location>
</feature>
<evidence type="ECO:0000313" key="11">
    <source>
        <dbReference type="EMBL" id="GIM45087.1"/>
    </source>
</evidence>
<comment type="caution">
    <text evidence="11">The sequence shown here is derived from an EMBL/GenBank/DDBJ whole genome shotgun (WGS) entry which is preliminary data.</text>
</comment>
<keyword evidence="4" id="KW-0805">Transcription regulation</keyword>
<dbReference type="Gene3D" id="3.40.50.2300">
    <property type="match status" value="1"/>
</dbReference>
<dbReference type="InterPro" id="IPR036388">
    <property type="entry name" value="WH-like_DNA-bd_sf"/>
</dbReference>
<sequence length="244" mass="28214">MAGEYILVVDDEKEIGELLALYLKRERFLYDVVSTGQDAIVKVQNEKPDLVILDVFLPDLEGYEVCKELRKYTDVPILFLSCKDSEWDKVIGLSIGADDYISKPFRANELIARIKAHLRRNRKLKQHVSMIQAEPCILSSQSLKIDLKQHEAFLHNKQLDLSAKEFQLLAFFMNHPKQVLSTEHLLSKIWGYEVAIDTKTVKVHIANLRKKIENDPKEPEKIITVKGVGYKFNEETTKYTSYMD</sequence>
<dbReference type="InterPro" id="IPR016032">
    <property type="entry name" value="Sig_transdc_resp-reg_C-effctor"/>
</dbReference>
<reference evidence="11" key="1">
    <citation type="journal article" date="2023" name="Int. J. Syst. Evol. Microbiol.">
        <title>Collibacillus ludicampi gen. nov., sp. nov., a new soil bacterium of the family Alicyclobacillaceae.</title>
        <authorList>
            <person name="Jojima T."/>
            <person name="Ioku Y."/>
            <person name="Fukuta Y."/>
            <person name="Shirasaka N."/>
            <person name="Matsumura Y."/>
            <person name="Mori M."/>
        </authorList>
    </citation>
    <scope>NUCLEOTIDE SEQUENCE</scope>
    <source>
        <strain evidence="11">TP075</strain>
    </source>
</reference>
<organism evidence="11 12">
    <name type="scientific">Collibacillus ludicampi</name>
    <dbReference type="NCBI Taxonomy" id="2771369"/>
    <lineage>
        <taxon>Bacteria</taxon>
        <taxon>Bacillati</taxon>
        <taxon>Bacillota</taxon>
        <taxon>Bacilli</taxon>
        <taxon>Bacillales</taxon>
        <taxon>Alicyclobacillaceae</taxon>
        <taxon>Collibacillus</taxon>
    </lineage>
</organism>
<keyword evidence="12" id="KW-1185">Reference proteome</keyword>
<comment type="subcellular location">
    <subcellularLocation>
        <location evidence="1">Cytoplasm</location>
    </subcellularLocation>
</comment>
<dbReference type="AlphaFoldDB" id="A0AAV4LCA5"/>
<protein>
    <submittedName>
        <fullName evidence="11">Two-component response regulator</fullName>
    </submittedName>
</protein>
<proteinExistence type="predicted"/>
<dbReference type="PANTHER" id="PTHR48111:SF40">
    <property type="entry name" value="PHOSPHATE REGULON TRANSCRIPTIONAL REGULATORY PROTEIN PHOB"/>
    <property type="match status" value="1"/>
</dbReference>
<evidence type="ECO:0000256" key="4">
    <source>
        <dbReference type="ARBA" id="ARBA00023015"/>
    </source>
</evidence>
<feature type="domain" description="OmpR/PhoB-type" evidence="10">
    <location>
        <begin position="135"/>
        <end position="234"/>
    </location>
</feature>
<gene>
    <name evidence="11" type="primary">vicR_1</name>
    <name evidence="11" type="ORF">DNHGIG_06360</name>
</gene>
<evidence type="ECO:0000313" key="12">
    <source>
        <dbReference type="Proteomes" id="UP001057291"/>
    </source>
</evidence>
<dbReference type="SMART" id="SM00448">
    <property type="entry name" value="REC"/>
    <property type="match status" value="1"/>
</dbReference>
<feature type="modified residue" description="4-aspartylphosphate" evidence="7">
    <location>
        <position position="54"/>
    </location>
</feature>
<dbReference type="GO" id="GO:0000156">
    <property type="term" value="F:phosphorelay response regulator activity"/>
    <property type="evidence" value="ECO:0007669"/>
    <property type="project" value="TreeGrafter"/>
</dbReference>
<dbReference type="SMART" id="SM00862">
    <property type="entry name" value="Trans_reg_C"/>
    <property type="match status" value="1"/>
</dbReference>
<dbReference type="Gene3D" id="1.10.10.10">
    <property type="entry name" value="Winged helix-like DNA-binding domain superfamily/Winged helix DNA-binding domain"/>
    <property type="match status" value="1"/>
</dbReference>
<dbReference type="InterPro" id="IPR039420">
    <property type="entry name" value="WalR-like"/>
</dbReference>
<dbReference type="GO" id="GO:0006355">
    <property type="term" value="P:regulation of DNA-templated transcription"/>
    <property type="evidence" value="ECO:0007669"/>
    <property type="project" value="InterPro"/>
</dbReference>
<dbReference type="InterPro" id="IPR001789">
    <property type="entry name" value="Sig_transdc_resp-reg_receiver"/>
</dbReference>
<name>A0AAV4LCA5_9BACL</name>
<keyword evidence="2 7" id="KW-0597">Phosphoprotein</keyword>
<dbReference type="EMBL" id="BOQE01000001">
    <property type="protein sequence ID" value="GIM45087.1"/>
    <property type="molecule type" value="Genomic_DNA"/>
</dbReference>
<keyword evidence="5 8" id="KW-0238">DNA-binding</keyword>
<dbReference type="GO" id="GO:0032993">
    <property type="term" value="C:protein-DNA complex"/>
    <property type="evidence" value="ECO:0007669"/>
    <property type="project" value="TreeGrafter"/>
</dbReference>
<dbReference type="SUPFAM" id="SSF46894">
    <property type="entry name" value="C-terminal effector domain of the bipartite response regulators"/>
    <property type="match status" value="1"/>
</dbReference>
<evidence type="ECO:0000256" key="5">
    <source>
        <dbReference type="ARBA" id="ARBA00023125"/>
    </source>
</evidence>
<dbReference type="RefSeq" id="WP_282198319.1">
    <property type="nucleotide sequence ID" value="NZ_BOQE01000001.1"/>
</dbReference>
<evidence type="ECO:0000256" key="3">
    <source>
        <dbReference type="ARBA" id="ARBA00023012"/>
    </source>
</evidence>
<dbReference type="InterPro" id="IPR001867">
    <property type="entry name" value="OmpR/PhoB-type_DNA-bd"/>
</dbReference>
<evidence type="ECO:0000256" key="1">
    <source>
        <dbReference type="ARBA" id="ARBA00004496"/>
    </source>
</evidence>
<evidence type="ECO:0000256" key="8">
    <source>
        <dbReference type="PROSITE-ProRule" id="PRU01091"/>
    </source>
</evidence>
<accession>A0AAV4LCA5</accession>
<dbReference type="Pfam" id="PF00486">
    <property type="entry name" value="Trans_reg_C"/>
    <property type="match status" value="1"/>
</dbReference>
<evidence type="ECO:0000259" key="9">
    <source>
        <dbReference type="PROSITE" id="PS50110"/>
    </source>
</evidence>
<keyword evidence="6" id="KW-0804">Transcription</keyword>
<dbReference type="GO" id="GO:0005829">
    <property type="term" value="C:cytosol"/>
    <property type="evidence" value="ECO:0007669"/>
    <property type="project" value="TreeGrafter"/>
</dbReference>
<evidence type="ECO:0000256" key="2">
    <source>
        <dbReference type="ARBA" id="ARBA00022553"/>
    </source>
</evidence>
<feature type="domain" description="Response regulatory" evidence="9">
    <location>
        <begin position="5"/>
        <end position="118"/>
    </location>
</feature>
<dbReference type="PROSITE" id="PS50110">
    <property type="entry name" value="RESPONSE_REGULATORY"/>
    <property type="match status" value="1"/>
</dbReference>
<dbReference type="InterPro" id="IPR011006">
    <property type="entry name" value="CheY-like_superfamily"/>
</dbReference>
<dbReference type="Proteomes" id="UP001057291">
    <property type="component" value="Unassembled WGS sequence"/>
</dbReference>
<dbReference type="PROSITE" id="PS51755">
    <property type="entry name" value="OMPR_PHOB"/>
    <property type="match status" value="1"/>
</dbReference>
<dbReference type="Gene3D" id="6.10.250.690">
    <property type="match status" value="1"/>
</dbReference>
<dbReference type="Pfam" id="PF00072">
    <property type="entry name" value="Response_reg"/>
    <property type="match status" value="1"/>
</dbReference>
<dbReference type="GO" id="GO:0000976">
    <property type="term" value="F:transcription cis-regulatory region binding"/>
    <property type="evidence" value="ECO:0007669"/>
    <property type="project" value="TreeGrafter"/>
</dbReference>
<evidence type="ECO:0000256" key="6">
    <source>
        <dbReference type="ARBA" id="ARBA00023163"/>
    </source>
</evidence>
<dbReference type="CDD" id="cd17574">
    <property type="entry name" value="REC_OmpR"/>
    <property type="match status" value="1"/>
</dbReference>
<keyword evidence="3" id="KW-0902">Two-component regulatory system</keyword>
<dbReference type="SUPFAM" id="SSF52172">
    <property type="entry name" value="CheY-like"/>
    <property type="match status" value="1"/>
</dbReference>
<dbReference type="FunFam" id="3.40.50.2300:FF:000001">
    <property type="entry name" value="DNA-binding response regulator PhoB"/>
    <property type="match status" value="1"/>
</dbReference>